<organism evidence="2 3">
    <name type="scientific">Vitis vinifera</name>
    <name type="common">Grape</name>
    <dbReference type="NCBI Taxonomy" id="29760"/>
    <lineage>
        <taxon>Eukaryota</taxon>
        <taxon>Viridiplantae</taxon>
        <taxon>Streptophyta</taxon>
        <taxon>Embryophyta</taxon>
        <taxon>Tracheophyta</taxon>
        <taxon>Spermatophyta</taxon>
        <taxon>Magnoliopsida</taxon>
        <taxon>eudicotyledons</taxon>
        <taxon>Gunneridae</taxon>
        <taxon>Pentapetalae</taxon>
        <taxon>rosids</taxon>
        <taxon>Vitales</taxon>
        <taxon>Vitaceae</taxon>
        <taxon>Viteae</taxon>
        <taxon>Vitis</taxon>
    </lineage>
</organism>
<feature type="compositionally biased region" description="Polar residues" evidence="1">
    <location>
        <begin position="72"/>
        <end position="82"/>
    </location>
</feature>
<sequence length="93" mass="10090">MTALCAHQEHIIATQTQHTAILRQIQHHLGILSTPQHTIPIPSEPIEPSQAPPFVEQTLPSKEPTTREAEASTPSIQTSVVEPSSSHHPPATI</sequence>
<name>A0A438FVC9_VITVI</name>
<feature type="region of interest" description="Disordered" evidence="1">
    <location>
        <begin position="38"/>
        <end position="93"/>
    </location>
</feature>
<evidence type="ECO:0000256" key="1">
    <source>
        <dbReference type="SAM" id="MobiDB-lite"/>
    </source>
</evidence>
<dbReference type="EMBL" id="QGNW01000729">
    <property type="protein sequence ID" value="RVW63894.1"/>
    <property type="molecule type" value="Genomic_DNA"/>
</dbReference>
<proteinExistence type="predicted"/>
<protein>
    <submittedName>
        <fullName evidence="2">Uncharacterized protein</fullName>
    </submittedName>
</protein>
<accession>A0A438FVC9</accession>
<evidence type="ECO:0000313" key="3">
    <source>
        <dbReference type="Proteomes" id="UP000288805"/>
    </source>
</evidence>
<dbReference type="AlphaFoldDB" id="A0A438FVC9"/>
<feature type="compositionally biased region" description="Low complexity" evidence="1">
    <location>
        <begin position="83"/>
        <end position="93"/>
    </location>
</feature>
<gene>
    <name evidence="2" type="ORF">CK203_055717</name>
</gene>
<dbReference type="Proteomes" id="UP000288805">
    <property type="component" value="Unassembled WGS sequence"/>
</dbReference>
<comment type="caution">
    <text evidence="2">The sequence shown here is derived from an EMBL/GenBank/DDBJ whole genome shotgun (WGS) entry which is preliminary data.</text>
</comment>
<evidence type="ECO:0000313" key="2">
    <source>
        <dbReference type="EMBL" id="RVW63894.1"/>
    </source>
</evidence>
<reference evidence="2 3" key="1">
    <citation type="journal article" date="2018" name="PLoS Genet.">
        <title>Population sequencing reveals clonal diversity and ancestral inbreeding in the grapevine cultivar Chardonnay.</title>
        <authorList>
            <person name="Roach M.J."/>
            <person name="Johnson D.L."/>
            <person name="Bohlmann J."/>
            <person name="van Vuuren H.J."/>
            <person name="Jones S.J."/>
            <person name="Pretorius I.S."/>
            <person name="Schmidt S.A."/>
            <person name="Borneman A.R."/>
        </authorList>
    </citation>
    <scope>NUCLEOTIDE SEQUENCE [LARGE SCALE GENOMIC DNA]</scope>
    <source>
        <strain evidence="3">cv. Chardonnay</strain>
        <tissue evidence="2">Leaf</tissue>
    </source>
</reference>
<feature type="compositionally biased region" description="Low complexity" evidence="1">
    <location>
        <begin position="39"/>
        <end position="53"/>
    </location>
</feature>